<dbReference type="KEGG" id="hws:RNZ46_13620"/>
<evidence type="ECO:0000313" key="2">
    <source>
        <dbReference type="EMBL" id="WOD43026.1"/>
    </source>
</evidence>
<sequence length="235" mass="27910">MLKNKAVLFLLLFSTITIYSQTTISEKAFYKWFDTTIGQENSGLIDGLAYRELYRTQNGNHKFYTTSAFQKGHITYNGQRYFDVDLKYDIHADEIIIKIPTQTITHTIQLIKEHVERFSIKNSEFIALKNGFYEIIFKSKNLSFYKKHIKTSNKYYSGRSIFYRFKGKTEYVLYFNNEYHSISKSKKSLIKLMPEFKKEINSFYKTKNELLNINYDLFMQQLVAELNNVISKKQV</sequence>
<feature type="signal peptide" evidence="1">
    <location>
        <begin position="1"/>
        <end position="20"/>
    </location>
</feature>
<gene>
    <name evidence="2" type="ORF">RNZ46_13620</name>
</gene>
<evidence type="ECO:0000256" key="1">
    <source>
        <dbReference type="SAM" id="SignalP"/>
    </source>
</evidence>
<organism evidence="2 3">
    <name type="scientific">Hwangdonia lutea</name>
    <dbReference type="NCBI Taxonomy" id="3075823"/>
    <lineage>
        <taxon>Bacteria</taxon>
        <taxon>Pseudomonadati</taxon>
        <taxon>Bacteroidota</taxon>
        <taxon>Flavobacteriia</taxon>
        <taxon>Flavobacteriales</taxon>
        <taxon>Flavobacteriaceae</taxon>
        <taxon>Hwangdonia</taxon>
    </lineage>
</organism>
<dbReference type="Proteomes" id="UP001302486">
    <property type="component" value="Chromosome"/>
</dbReference>
<feature type="chain" id="PRO_5041706564" evidence="1">
    <location>
        <begin position="21"/>
        <end position="235"/>
    </location>
</feature>
<keyword evidence="1" id="KW-0732">Signal</keyword>
<reference evidence="3" key="1">
    <citation type="submission" date="2024-06" db="EMBL/GenBank/DDBJ databases">
        <title>Hwangdonia haimaensis gen. nov., sp. nov., a member of the family Flavobacteriaceae isolated from the haima cold seep.</title>
        <authorList>
            <person name="Li J."/>
        </authorList>
    </citation>
    <scope>NUCLEOTIDE SEQUENCE [LARGE SCALE GENOMIC DNA]</scope>
    <source>
        <strain evidence="3">SCSIO 19198</strain>
    </source>
</reference>
<dbReference type="EMBL" id="CP136521">
    <property type="protein sequence ID" value="WOD43026.1"/>
    <property type="molecule type" value="Genomic_DNA"/>
</dbReference>
<accession>A0AA97EL70</accession>
<evidence type="ECO:0000313" key="3">
    <source>
        <dbReference type="Proteomes" id="UP001302486"/>
    </source>
</evidence>
<dbReference type="RefSeq" id="WP_316982715.1">
    <property type="nucleotide sequence ID" value="NZ_CP136521.1"/>
</dbReference>
<dbReference type="AlphaFoldDB" id="A0AA97EL70"/>
<name>A0AA97EL70_9FLAO</name>
<keyword evidence="3" id="KW-1185">Reference proteome</keyword>
<protein>
    <submittedName>
        <fullName evidence="2">Uncharacterized protein</fullName>
    </submittedName>
</protein>
<proteinExistence type="predicted"/>